<dbReference type="InterPro" id="IPR010345">
    <property type="entry name" value="IL-17_fam"/>
</dbReference>
<evidence type="ECO:0000256" key="2">
    <source>
        <dbReference type="ARBA" id="ARBA00007236"/>
    </source>
</evidence>
<evidence type="ECO:0000256" key="4">
    <source>
        <dbReference type="ARBA" id="ARBA00022729"/>
    </source>
</evidence>
<keyword evidence="3" id="KW-0964">Secreted</keyword>
<protein>
    <submittedName>
        <fullName evidence="6">Putative secreted protein</fullName>
    </submittedName>
</protein>
<accession>A0A147BFB7</accession>
<comment type="similarity">
    <text evidence="2">Belongs to the IL-17 family.</text>
</comment>
<dbReference type="SUPFAM" id="SSF57501">
    <property type="entry name" value="Cystine-knot cytokines"/>
    <property type="match status" value="1"/>
</dbReference>
<keyword evidence="4 5" id="KW-0732">Signal</keyword>
<feature type="signal peptide" evidence="5">
    <location>
        <begin position="1"/>
        <end position="22"/>
    </location>
</feature>
<dbReference type="InterPro" id="IPR029034">
    <property type="entry name" value="Cystine-knot_cytokine"/>
</dbReference>
<dbReference type="Pfam" id="PF06083">
    <property type="entry name" value="IL17"/>
    <property type="match status" value="1"/>
</dbReference>
<comment type="subcellular location">
    <subcellularLocation>
        <location evidence="1">Secreted</location>
    </subcellularLocation>
</comment>
<sequence>MSARLLAPIFSLLLSLPEPSSSMLLNAVFTWTSTRQSDTCQADPSSRTIADRAMCPFNMTVDFDPSRFPHSIPTATCRCPETYCSSTGPHVCTQVKRDMQVFYKRDGALVPAVVSMPTACVCAMPYSVAAHGWGRRVIHDKVVSRSHNVHVQNALNGIVVV</sequence>
<dbReference type="AlphaFoldDB" id="A0A147BFB7"/>
<dbReference type="GO" id="GO:0005125">
    <property type="term" value="F:cytokine activity"/>
    <property type="evidence" value="ECO:0007669"/>
    <property type="project" value="InterPro"/>
</dbReference>
<evidence type="ECO:0000313" key="6">
    <source>
        <dbReference type="EMBL" id="JAR89434.1"/>
    </source>
</evidence>
<name>A0A147BFB7_IXORI</name>
<dbReference type="EMBL" id="GEGO01005970">
    <property type="protein sequence ID" value="JAR89434.1"/>
    <property type="molecule type" value="Transcribed_RNA"/>
</dbReference>
<evidence type="ECO:0000256" key="5">
    <source>
        <dbReference type="SAM" id="SignalP"/>
    </source>
</evidence>
<proteinExistence type="inferred from homology"/>
<evidence type="ECO:0000256" key="1">
    <source>
        <dbReference type="ARBA" id="ARBA00004613"/>
    </source>
</evidence>
<reference evidence="6" key="1">
    <citation type="journal article" date="2018" name="PLoS Negl. Trop. Dis.">
        <title>Sialome diversity of ticks revealed by RNAseq of single tick salivary glands.</title>
        <authorList>
            <person name="Perner J."/>
            <person name="Kropackova S."/>
            <person name="Kopacek P."/>
            <person name="Ribeiro J.M."/>
        </authorList>
    </citation>
    <scope>NUCLEOTIDE SEQUENCE</scope>
    <source>
        <strain evidence="6">Siblings of single egg batch collected in Ceske Budejovice</strain>
        <tissue evidence="6">Salivary glands</tissue>
    </source>
</reference>
<dbReference type="GO" id="GO:0005576">
    <property type="term" value="C:extracellular region"/>
    <property type="evidence" value="ECO:0007669"/>
    <property type="project" value="UniProtKB-SubCell"/>
</dbReference>
<feature type="chain" id="PRO_5007542157" evidence="5">
    <location>
        <begin position="23"/>
        <end position="161"/>
    </location>
</feature>
<dbReference type="Gene3D" id="2.10.90.10">
    <property type="entry name" value="Cystine-knot cytokines"/>
    <property type="match status" value="1"/>
</dbReference>
<evidence type="ECO:0000256" key="3">
    <source>
        <dbReference type="ARBA" id="ARBA00022525"/>
    </source>
</evidence>
<organism evidence="6">
    <name type="scientific">Ixodes ricinus</name>
    <name type="common">Common tick</name>
    <name type="synonym">Acarus ricinus</name>
    <dbReference type="NCBI Taxonomy" id="34613"/>
    <lineage>
        <taxon>Eukaryota</taxon>
        <taxon>Metazoa</taxon>
        <taxon>Ecdysozoa</taxon>
        <taxon>Arthropoda</taxon>
        <taxon>Chelicerata</taxon>
        <taxon>Arachnida</taxon>
        <taxon>Acari</taxon>
        <taxon>Parasitiformes</taxon>
        <taxon>Ixodida</taxon>
        <taxon>Ixodoidea</taxon>
        <taxon>Ixodidae</taxon>
        <taxon>Ixodinae</taxon>
        <taxon>Ixodes</taxon>
    </lineage>
</organism>